<dbReference type="Proteomes" id="UP000502345">
    <property type="component" value="Chromosome"/>
</dbReference>
<evidence type="ECO:0000313" key="1">
    <source>
        <dbReference type="EMBL" id="QIP41468.1"/>
    </source>
</evidence>
<protein>
    <recommendedName>
        <fullName evidence="3">ESX-1 secretion-associated protein</fullName>
    </recommendedName>
</protein>
<organism evidence="1 2">
    <name type="scientific">Rhodococcus erythropolis</name>
    <name type="common">Arthrobacter picolinophilus</name>
    <dbReference type="NCBI Taxonomy" id="1833"/>
    <lineage>
        <taxon>Bacteria</taxon>
        <taxon>Bacillati</taxon>
        <taxon>Actinomycetota</taxon>
        <taxon>Actinomycetes</taxon>
        <taxon>Mycobacteriales</taxon>
        <taxon>Nocardiaceae</taxon>
        <taxon>Rhodococcus</taxon>
        <taxon>Rhodococcus erythropolis group</taxon>
    </lineage>
</organism>
<evidence type="ECO:0008006" key="3">
    <source>
        <dbReference type="Google" id="ProtNLM"/>
    </source>
</evidence>
<dbReference type="AlphaFoldDB" id="A0A6G9CX44"/>
<reference evidence="1 2" key="1">
    <citation type="submission" date="2020-03" db="EMBL/GenBank/DDBJ databases">
        <title>Screen low temperature-resistant strains for efficient degradation of petroleum hydrocarbons under the low temperature.</title>
        <authorList>
            <person name="Wang Y."/>
            <person name="Chen J."/>
        </authorList>
    </citation>
    <scope>NUCLEOTIDE SEQUENCE [LARGE SCALE GENOMIC DNA]</scope>
    <source>
        <strain evidence="1 2">KB1</strain>
    </source>
</reference>
<accession>A0A6G9CX44</accession>
<sequence length="123" mass="13037">MKVVLRMSSNEDSGTEVSFSLDPDTARLLVTACGEYQMTLEHLSVAAAKLSWVGGLGTLASGRALQTKFEEKAVGGHDALVDVLASHIAVVEAMQAQFQACIDNALDQESSNVSTLRSVDLPN</sequence>
<dbReference type="EMBL" id="CP050124">
    <property type="protein sequence ID" value="QIP41468.1"/>
    <property type="molecule type" value="Genomic_DNA"/>
</dbReference>
<gene>
    <name evidence="1" type="ORF">G9444_4224</name>
</gene>
<name>A0A6G9CX44_RHOER</name>
<evidence type="ECO:0000313" key="2">
    <source>
        <dbReference type="Proteomes" id="UP000502345"/>
    </source>
</evidence>
<proteinExistence type="predicted"/>